<dbReference type="InterPro" id="IPR014755">
    <property type="entry name" value="Cu-Rt/internalin_Ig-like"/>
</dbReference>
<proteinExistence type="predicted"/>
<reference evidence="3 4" key="1">
    <citation type="submission" date="2020-10" db="EMBL/GenBank/DDBJ databases">
        <title>Bacillus sp. HD4P25, an endophyte from a halophyte.</title>
        <authorList>
            <person name="Sun J.-Q."/>
        </authorList>
    </citation>
    <scope>NUCLEOTIDE SEQUENCE [LARGE SCALE GENOMIC DNA]</scope>
    <source>
        <strain evidence="3 4">YIM 93174</strain>
    </source>
</reference>
<evidence type="ECO:0000313" key="4">
    <source>
        <dbReference type="Proteomes" id="UP001516662"/>
    </source>
</evidence>
<keyword evidence="4" id="KW-1185">Reference proteome</keyword>
<dbReference type="Gene3D" id="2.60.40.1220">
    <property type="match status" value="1"/>
</dbReference>
<feature type="domain" description="SbsA Ig-like" evidence="2">
    <location>
        <begin position="43"/>
        <end position="116"/>
    </location>
</feature>
<sequence length="229" mass="25297">MKRSIVYKIVFIVPIGLLLGLVLYSPSTLSLTEDQLPSQVTSNPNKEWTVSFNMAVSPATVSANTIYIVDENNKKIPSKLLVGKDGLSVTVTPRTSYIEGAQYYLIVDDALRSTKKLFLWADTVMPFKYKKSNATSTRAKEQAGEDKKPAAAISSISVKSKHFTYLSEFTVQTTNNSIVKIIIEGSEMQYEGNNTFTANLAGIKSGDKLSIKGYNSENKVVERLSYDVE</sequence>
<keyword evidence="1" id="KW-0732">Signal</keyword>
<evidence type="ECO:0000256" key="1">
    <source>
        <dbReference type="ARBA" id="ARBA00022729"/>
    </source>
</evidence>
<organism evidence="3 4">
    <name type="scientific">Litchfieldia luteola</name>
    <dbReference type="NCBI Taxonomy" id="682179"/>
    <lineage>
        <taxon>Bacteria</taxon>
        <taxon>Bacillati</taxon>
        <taxon>Bacillota</taxon>
        <taxon>Bacilli</taxon>
        <taxon>Bacillales</taxon>
        <taxon>Bacillaceae</taxon>
        <taxon>Litchfieldia</taxon>
    </lineage>
</organism>
<accession>A0ABR9QF27</accession>
<dbReference type="Proteomes" id="UP001516662">
    <property type="component" value="Unassembled WGS sequence"/>
</dbReference>
<evidence type="ECO:0000313" key="3">
    <source>
        <dbReference type="EMBL" id="MBE4907104.1"/>
    </source>
</evidence>
<dbReference type="Pfam" id="PF13205">
    <property type="entry name" value="Big_5"/>
    <property type="match status" value="1"/>
</dbReference>
<dbReference type="EMBL" id="JADCLJ010000007">
    <property type="protein sequence ID" value="MBE4907104.1"/>
    <property type="molecule type" value="Genomic_DNA"/>
</dbReference>
<dbReference type="InterPro" id="IPR032812">
    <property type="entry name" value="SbsA_Ig"/>
</dbReference>
<evidence type="ECO:0000259" key="2">
    <source>
        <dbReference type="Pfam" id="PF13205"/>
    </source>
</evidence>
<comment type="caution">
    <text evidence="3">The sequence shown here is derived from an EMBL/GenBank/DDBJ whole genome shotgun (WGS) entry which is preliminary data.</text>
</comment>
<name>A0ABR9QF27_9BACI</name>
<protein>
    <submittedName>
        <fullName evidence="3">Ig-like domain-containing protein</fullName>
    </submittedName>
</protein>
<gene>
    <name evidence="3" type="ORF">IMZ08_03405</name>
</gene>